<evidence type="ECO:0000256" key="6">
    <source>
        <dbReference type="ARBA" id="ARBA00023015"/>
    </source>
</evidence>
<evidence type="ECO:0000256" key="9">
    <source>
        <dbReference type="PROSITE-ProRule" id="PRU00042"/>
    </source>
</evidence>
<keyword evidence="7" id="KW-0804">Transcription</keyword>
<dbReference type="AlphaFoldDB" id="A0A3S1HPE5"/>
<sequence length="395" mass="43708">MKMFRSAMGFKSEEQYEYVRGRGYGKYVCHRCHIRCKKPSMLKKHLRTHTDLRPYHCRHCRFSFKTKGNLTKHMKSKSHQKKCYELGIIPVPTSVDESQIDAAALEEQVRISREATIQDGTSGLGSGDEMDDDEGEEDDDMDEEDLEGGEEEEEEDKLRSMSGSLSASSSFDQDRVGLISPRVLKRQSSVDEAIPAFTFGPTQHADSLHRHSGSVDASYQGQAHSPSKRQASSPNSINAEIARSLQDLALLNKSESNEYVDEAARQHAQHKLQALISRLMAEKKPLSGLQVSTATDLAATPAARSDVTARQSQESRNAEVPGGDKQTQVSLTATEDNGRSELTQQCAQFPQSESATANVTQRSPQNPRGSDPSQSDPAAFTEENAESFQRANQNQ</sequence>
<comment type="subcellular location">
    <subcellularLocation>
        <location evidence="1">Nucleus</location>
    </subcellularLocation>
</comment>
<dbReference type="InterPro" id="IPR051969">
    <property type="entry name" value="Zinc-finger_DNA-bd_regulators"/>
</dbReference>
<evidence type="ECO:0000256" key="2">
    <source>
        <dbReference type="ARBA" id="ARBA00022723"/>
    </source>
</evidence>
<feature type="compositionally biased region" description="Polar residues" evidence="10">
    <location>
        <begin position="215"/>
        <end position="238"/>
    </location>
</feature>
<feature type="compositionally biased region" description="Acidic residues" evidence="10">
    <location>
        <begin position="128"/>
        <end position="155"/>
    </location>
</feature>
<name>A0A3S1HPE5_ELYCH</name>
<dbReference type="PANTHER" id="PTHR45944">
    <property type="entry name" value="SCHNURRI, ISOFORM F"/>
    <property type="match status" value="1"/>
</dbReference>
<dbReference type="PROSITE" id="PS50157">
    <property type="entry name" value="ZINC_FINGER_C2H2_2"/>
    <property type="match status" value="2"/>
</dbReference>
<keyword evidence="6" id="KW-0805">Transcription regulation</keyword>
<dbReference type="GO" id="GO:0000978">
    <property type="term" value="F:RNA polymerase II cis-regulatory region sequence-specific DNA binding"/>
    <property type="evidence" value="ECO:0007669"/>
    <property type="project" value="TreeGrafter"/>
</dbReference>
<evidence type="ECO:0000259" key="11">
    <source>
        <dbReference type="PROSITE" id="PS50157"/>
    </source>
</evidence>
<dbReference type="GO" id="GO:0008270">
    <property type="term" value="F:zinc ion binding"/>
    <property type="evidence" value="ECO:0007669"/>
    <property type="project" value="UniProtKB-KW"/>
</dbReference>
<dbReference type="FunFam" id="3.30.160.60:FF:000594">
    <property type="entry name" value="Transcription factor HIVEP2"/>
    <property type="match status" value="1"/>
</dbReference>
<feature type="domain" description="C2H2-type" evidence="11">
    <location>
        <begin position="55"/>
        <end position="82"/>
    </location>
</feature>
<dbReference type="OrthoDB" id="10042249at2759"/>
<keyword evidence="8" id="KW-0539">Nucleus</keyword>
<feature type="region of interest" description="Disordered" evidence="10">
    <location>
        <begin position="111"/>
        <end position="172"/>
    </location>
</feature>
<comment type="caution">
    <text evidence="12">The sequence shown here is derived from an EMBL/GenBank/DDBJ whole genome shotgun (WGS) entry which is preliminary data.</text>
</comment>
<dbReference type="InterPro" id="IPR036236">
    <property type="entry name" value="Znf_C2H2_sf"/>
</dbReference>
<dbReference type="GO" id="GO:0000981">
    <property type="term" value="F:DNA-binding transcription factor activity, RNA polymerase II-specific"/>
    <property type="evidence" value="ECO:0007669"/>
    <property type="project" value="TreeGrafter"/>
</dbReference>
<evidence type="ECO:0000256" key="4">
    <source>
        <dbReference type="ARBA" id="ARBA00022771"/>
    </source>
</evidence>
<keyword evidence="4 9" id="KW-0863">Zinc-finger</keyword>
<evidence type="ECO:0000313" key="12">
    <source>
        <dbReference type="EMBL" id="RUS83544.1"/>
    </source>
</evidence>
<keyword evidence="13" id="KW-1185">Reference proteome</keyword>
<feature type="region of interest" description="Disordered" evidence="10">
    <location>
        <begin position="285"/>
        <end position="395"/>
    </location>
</feature>
<dbReference type="SMART" id="SM00355">
    <property type="entry name" value="ZnF_C2H2"/>
    <property type="match status" value="2"/>
</dbReference>
<dbReference type="PROSITE" id="PS00028">
    <property type="entry name" value="ZINC_FINGER_C2H2_1"/>
    <property type="match status" value="2"/>
</dbReference>
<reference evidence="12 13" key="1">
    <citation type="submission" date="2019-01" db="EMBL/GenBank/DDBJ databases">
        <title>A draft genome assembly of the solar-powered sea slug Elysia chlorotica.</title>
        <authorList>
            <person name="Cai H."/>
            <person name="Li Q."/>
            <person name="Fang X."/>
            <person name="Li J."/>
            <person name="Curtis N.E."/>
            <person name="Altenburger A."/>
            <person name="Shibata T."/>
            <person name="Feng M."/>
            <person name="Maeda T."/>
            <person name="Schwartz J.A."/>
            <person name="Shigenobu S."/>
            <person name="Lundholm N."/>
            <person name="Nishiyama T."/>
            <person name="Yang H."/>
            <person name="Hasebe M."/>
            <person name="Li S."/>
            <person name="Pierce S.K."/>
            <person name="Wang J."/>
        </authorList>
    </citation>
    <scope>NUCLEOTIDE SEQUENCE [LARGE SCALE GENOMIC DNA]</scope>
    <source>
        <strain evidence="12">EC2010</strain>
        <tissue evidence="12">Whole organism of an adult</tissue>
    </source>
</reference>
<keyword evidence="3" id="KW-0677">Repeat</keyword>
<dbReference type="STRING" id="188477.A0A3S1HPE5"/>
<evidence type="ECO:0000256" key="7">
    <source>
        <dbReference type="ARBA" id="ARBA00023163"/>
    </source>
</evidence>
<dbReference type="SUPFAM" id="SSF57667">
    <property type="entry name" value="beta-beta-alpha zinc fingers"/>
    <property type="match status" value="2"/>
</dbReference>
<evidence type="ECO:0000256" key="1">
    <source>
        <dbReference type="ARBA" id="ARBA00004123"/>
    </source>
</evidence>
<evidence type="ECO:0000256" key="10">
    <source>
        <dbReference type="SAM" id="MobiDB-lite"/>
    </source>
</evidence>
<evidence type="ECO:0000256" key="8">
    <source>
        <dbReference type="ARBA" id="ARBA00023242"/>
    </source>
</evidence>
<evidence type="ECO:0000256" key="5">
    <source>
        <dbReference type="ARBA" id="ARBA00022833"/>
    </source>
</evidence>
<dbReference type="Proteomes" id="UP000271974">
    <property type="component" value="Unassembled WGS sequence"/>
</dbReference>
<keyword evidence="5" id="KW-0862">Zinc</keyword>
<feature type="compositionally biased region" description="Low complexity" evidence="10">
    <location>
        <begin position="160"/>
        <end position="170"/>
    </location>
</feature>
<protein>
    <recommendedName>
        <fullName evidence="11">C2H2-type domain-containing protein</fullName>
    </recommendedName>
</protein>
<evidence type="ECO:0000313" key="13">
    <source>
        <dbReference type="Proteomes" id="UP000271974"/>
    </source>
</evidence>
<dbReference type="GO" id="GO:0005634">
    <property type="term" value="C:nucleus"/>
    <property type="evidence" value="ECO:0007669"/>
    <property type="project" value="UniProtKB-SubCell"/>
</dbReference>
<evidence type="ECO:0000256" key="3">
    <source>
        <dbReference type="ARBA" id="ARBA00022737"/>
    </source>
</evidence>
<feature type="non-terminal residue" evidence="12">
    <location>
        <position position="395"/>
    </location>
</feature>
<feature type="compositionally biased region" description="Polar residues" evidence="10">
    <location>
        <begin position="386"/>
        <end position="395"/>
    </location>
</feature>
<dbReference type="PANTHER" id="PTHR45944:SF2">
    <property type="entry name" value="SCHNURRI, ISOFORM F"/>
    <property type="match status" value="1"/>
</dbReference>
<feature type="domain" description="C2H2-type" evidence="11">
    <location>
        <begin position="27"/>
        <end position="54"/>
    </location>
</feature>
<gene>
    <name evidence="12" type="ORF">EGW08_008723</name>
</gene>
<dbReference type="InterPro" id="IPR013087">
    <property type="entry name" value="Znf_C2H2_type"/>
</dbReference>
<feature type="region of interest" description="Disordered" evidence="10">
    <location>
        <begin position="201"/>
        <end position="239"/>
    </location>
</feature>
<dbReference type="Gene3D" id="3.30.160.60">
    <property type="entry name" value="Classic Zinc Finger"/>
    <property type="match status" value="2"/>
</dbReference>
<accession>A0A3S1HPE5</accession>
<dbReference type="Pfam" id="PF00096">
    <property type="entry name" value="zf-C2H2"/>
    <property type="match status" value="1"/>
</dbReference>
<dbReference type="EMBL" id="RQTK01000240">
    <property type="protein sequence ID" value="RUS83544.1"/>
    <property type="molecule type" value="Genomic_DNA"/>
</dbReference>
<feature type="compositionally biased region" description="Polar residues" evidence="10">
    <location>
        <begin position="325"/>
        <end position="376"/>
    </location>
</feature>
<keyword evidence="2" id="KW-0479">Metal-binding</keyword>
<proteinExistence type="predicted"/>
<organism evidence="12 13">
    <name type="scientific">Elysia chlorotica</name>
    <name type="common">Eastern emerald elysia</name>
    <name type="synonym">Sea slug</name>
    <dbReference type="NCBI Taxonomy" id="188477"/>
    <lineage>
        <taxon>Eukaryota</taxon>
        <taxon>Metazoa</taxon>
        <taxon>Spiralia</taxon>
        <taxon>Lophotrochozoa</taxon>
        <taxon>Mollusca</taxon>
        <taxon>Gastropoda</taxon>
        <taxon>Heterobranchia</taxon>
        <taxon>Euthyneura</taxon>
        <taxon>Panpulmonata</taxon>
        <taxon>Sacoglossa</taxon>
        <taxon>Placobranchoidea</taxon>
        <taxon>Plakobranchidae</taxon>
        <taxon>Elysia</taxon>
    </lineage>
</organism>